<evidence type="ECO:0000256" key="6">
    <source>
        <dbReference type="RuleBase" id="RU004178"/>
    </source>
</evidence>
<evidence type="ECO:0000256" key="1">
    <source>
        <dbReference type="ARBA" id="ARBA00009469"/>
    </source>
</evidence>
<evidence type="ECO:0000256" key="4">
    <source>
        <dbReference type="ARBA" id="ARBA00023315"/>
    </source>
</evidence>
<dbReference type="Proteomes" id="UP001497444">
    <property type="component" value="Unassembled WGS sequence"/>
</dbReference>
<comment type="similarity">
    <text evidence="1 6">Belongs to the NMT family.</text>
</comment>
<dbReference type="PANTHER" id="PTHR11377">
    <property type="entry name" value="N-MYRISTOYL TRANSFERASE"/>
    <property type="match status" value="1"/>
</dbReference>
<keyword evidence="4 5" id="KW-0012">Acyltransferase</keyword>
<evidence type="ECO:0000256" key="5">
    <source>
        <dbReference type="RuleBase" id="RU000586"/>
    </source>
</evidence>
<dbReference type="InterPro" id="IPR022676">
    <property type="entry name" value="NMT_N"/>
</dbReference>
<comment type="catalytic activity">
    <reaction evidence="5">
        <text>N-terminal glycyl-[protein] + tetradecanoyl-CoA = N-tetradecanoylglycyl-[protein] + CoA + H(+)</text>
        <dbReference type="Rhea" id="RHEA:15521"/>
        <dbReference type="Rhea" id="RHEA-COMP:12666"/>
        <dbReference type="Rhea" id="RHEA-COMP:12667"/>
        <dbReference type="ChEBI" id="CHEBI:15378"/>
        <dbReference type="ChEBI" id="CHEBI:57287"/>
        <dbReference type="ChEBI" id="CHEBI:57385"/>
        <dbReference type="ChEBI" id="CHEBI:64723"/>
        <dbReference type="ChEBI" id="CHEBI:133050"/>
        <dbReference type="EC" id="2.3.1.97"/>
    </reaction>
</comment>
<dbReference type="PROSITE" id="PS00976">
    <property type="entry name" value="NMT_2"/>
    <property type="match status" value="1"/>
</dbReference>
<evidence type="ECO:0000259" key="8">
    <source>
        <dbReference type="Pfam" id="PF01233"/>
    </source>
</evidence>
<dbReference type="EC" id="2.3.1.97" evidence="2 5"/>
<evidence type="ECO:0000256" key="2">
    <source>
        <dbReference type="ARBA" id="ARBA00012923"/>
    </source>
</evidence>
<feature type="domain" description="Glycylpeptide N-tetradecanoyltransferase N-terminal" evidence="8">
    <location>
        <begin position="108"/>
        <end position="182"/>
    </location>
</feature>
<evidence type="ECO:0000313" key="11">
    <source>
        <dbReference type="Proteomes" id="UP001497444"/>
    </source>
</evidence>
<dbReference type="PIRSF" id="PIRSF015892">
    <property type="entry name" value="N-myristl_transf"/>
    <property type="match status" value="1"/>
</dbReference>
<evidence type="ECO:0000256" key="3">
    <source>
        <dbReference type="ARBA" id="ARBA00022679"/>
    </source>
</evidence>
<evidence type="ECO:0000259" key="9">
    <source>
        <dbReference type="Pfam" id="PF02799"/>
    </source>
</evidence>
<comment type="function">
    <text evidence="5">Adds a myristoyl group to the N-terminal glycine residue of certain cellular proteins.</text>
</comment>
<feature type="compositionally biased region" description="Polar residues" evidence="7">
    <location>
        <begin position="1"/>
        <end position="12"/>
    </location>
</feature>
<keyword evidence="3 5" id="KW-0808">Transferase</keyword>
<evidence type="ECO:0000313" key="10">
    <source>
        <dbReference type="EMBL" id="CAK9251541.1"/>
    </source>
</evidence>
<reference evidence="10" key="1">
    <citation type="submission" date="2024-02" db="EMBL/GenBank/DDBJ databases">
        <authorList>
            <consortium name="ELIXIR-Norway"/>
            <consortium name="Elixir Norway"/>
        </authorList>
    </citation>
    <scope>NUCLEOTIDE SEQUENCE</scope>
</reference>
<dbReference type="InterPro" id="IPR000903">
    <property type="entry name" value="NMT"/>
</dbReference>
<dbReference type="Pfam" id="PF01233">
    <property type="entry name" value="NMT"/>
    <property type="match status" value="1"/>
</dbReference>
<feature type="region of interest" description="Disordered" evidence="7">
    <location>
        <begin position="1"/>
        <end position="21"/>
    </location>
</feature>
<dbReference type="SUPFAM" id="SSF55729">
    <property type="entry name" value="Acyl-CoA N-acyltransferases (Nat)"/>
    <property type="match status" value="2"/>
</dbReference>
<feature type="domain" description="Glycylpeptide N-tetradecanoyltransferase C-terminal" evidence="9">
    <location>
        <begin position="235"/>
        <end position="317"/>
    </location>
</feature>
<evidence type="ECO:0000256" key="7">
    <source>
        <dbReference type="SAM" id="MobiDB-lite"/>
    </source>
</evidence>
<dbReference type="Gene3D" id="3.40.630.170">
    <property type="match status" value="3"/>
</dbReference>
<feature type="domain" description="Glycylpeptide N-tetradecanoyltransferase C-terminal" evidence="9">
    <location>
        <begin position="344"/>
        <end position="386"/>
    </location>
</feature>
<accession>A0ABP0VAS8</accession>
<dbReference type="InterPro" id="IPR022677">
    <property type="entry name" value="NMT_C"/>
</dbReference>
<name>A0ABP0VAS8_9BRYO</name>
<dbReference type="Pfam" id="PF02799">
    <property type="entry name" value="NMT_C"/>
    <property type="match status" value="2"/>
</dbReference>
<dbReference type="PANTHER" id="PTHR11377:SF5">
    <property type="entry name" value="GLYCYLPEPTIDE N-TETRADECANOYLTRANSFERASE"/>
    <property type="match status" value="1"/>
</dbReference>
<proteinExistence type="inferred from homology"/>
<protein>
    <recommendedName>
        <fullName evidence="2 5">Glycylpeptide N-tetradecanoyltransferase</fullName>
        <ecNumber evidence="2 5">2.3.1.97</ecNumber>
    </recommendedName>
</protein>
<dbReference type="InterPro" id="IPR022678">
    <property type="entry name" value="NMT_CS"/>
</dbReference>
<comment type="caution">
    <text evidence="10">The sequence shown here is derived from an EMBL/GenBank/DDBJ whole genome shotgun (WGS) entry which is preliminary data.</text>
</comment>
<dbReference type="InterPro" id="IPR016181">
    <property type="entry name" value="Acyl_CoA_acyltransferase"/>
</dbReference>
<sequence>MSSIKSSGNDQEPSALHDIENVRNLGTADYAKEVRDSIDAVISQQANSQNNDSELPAMGGLSIASMSDAEVMRLIKDQELQKQKERHEKYLRKMAMESNKKDHKFWDTQDPYNMPPGFEWCVIDVMDPQQIDEMYRLLTENYVEDDDCHFRFDYSREFLQWALTPPGYFPELHIGVRATKSRTKRLAPVLIKEVTRRVNLRGRWQATYTAGVVLPKPVGRCRYHHRSINPKKLIEIKFSSLPARTTLTNHLKNLKLPDKTTHHFRPAVEEDIPLIQVLLTDALKKCKLVQAFSVEELTHVLMSRTAVVSTYVHEVSSGYALPAIFQLQACNYIYSTSIENILSGADVFNALDLADNASVLEALKFGQGDGYLQYYLYNWKCPFMESKEVGLVLL</sequence>
<gene>
    <name evidence="10" type="ORF">CSSPJE1EN1_LOCUS26919</name>
</gene>
<dbReference type="EMBL" id="CAXAQS010000412">
    <property type="protein sequence ID" value="CAK9251541.1"/>
    <property type="molecule type" value="Genomic_DNA"/>
</dbReference>
<organism evidence="10 11">
    <name type="scientific">Sphagnum jensenii</name>
    <dbReference type="NCBI Taxonomy" id="128206"/>
    <lineage>
        <taxon>Eukaryota</taxon>
        <taxon>Viridiplantae</taxon>
        <taxon>Streptophyta</taxon>
        <taxon>Embryophyta</taxon>
        <taxon>Bryophyta</taxon>
        <taxon>Sphagnophytina</taxon>
        <taxon>Sphagnopsida</taxon>
        <taxon>Sphagnales</taxon>
        <taxon>Sphagnaceae</taxon>
        <taxon>Sphagnum</taxon>
    </lineage>
</organism>
<keyword evidence="11" id="KW-1185">Reference proteome</keyword>